<accession>A0A8S1IK97</accession>
<name>A0A8S1IK97_9CHLO</name>
<reference evidence="2" key="1">
    <citation type="submission" date="2020-12" db="EMBL/GenBank/DDBJ databases">
        <authorList>
            <person name="Iha C."/>
        </authorList>
    </citation>
    <scope>NUCLEOTIDE SEQUENCE</scope>
</reference>
<evidence type="ECO:0000313" key="2">
    <source>
        <dbReference type="EMBL" id="CAD7694729.1"/>
    </source>
</evidence>
<protein>
    <submittedName>
        <fullName evidence="2">Uncharacterized protein</fullName>
    </submittedName>
</protein>
<proteinExistence type="predicted"/>
<organism evidence="2 3">
    <name type="scientific">Ostreobium quekettii</name>
    <dbReference type="NCBI Taxonomy" id="121088"/>
    <lineage>
        <taxon>Eukaryota</taxon>
        <taxon>Viridiplantae</taxon>
        <taxon>Chlorophyta</taxon>
        <taxon>core chlorophytes</taxon>
        <taxon>Ulvophyceae</taxon>
        <taxon>TCBD clade</taxon>
        <taxon>Bryopsidales</taxon>
        <taxon>Ostreobineae</taxon>
        <taxon>Ostreobiaceae</taxon>
        <taxon>Ostreobium</taxon>
    </lineage>
</organism>
<dbReference type="EMBL" id="CAJHUC010000114">
    <property type="protein sequence ID" value="CAD7694729.1"/>
    <property type="molecule type" value="Genomic_DNA"/>
</dbReference>
<comment type="caution">
    <text evidence="2">The sequence shown here is derived from an EMBL/GenBank/DDBJ whole genome shotgun (WGS) entry which is preliminary data.</text>
</comment>
<feature type="region of interest" description="Disordered" evidence="1">
    <location>
        <begin position="162"/>
        <end position="182"/>
    </location>
</feature>
<feature type="compositionally biased region" description="Basic and acidic residues" evidence="1">
    <location>
        <begin position="171"/>
        <end position="182"/>
    </location>
</feature>
<gene>
    <name evidence="2" type="ORF">OSTQU699_LOCUS92</name>
</gene>
<dbReference type="AlphaFoldDB" id="A0A8S1IK97"/>
<evidence type="ECO:0000313" key="3">
    <source>
        <dbReference type="Proteomes" id="UP000708148"/>
    </source>
</evidence>
<evidence type="ECO:0000256" key="1">
    <source>
        <dbReference type="SAM" id="MobiDB-lite"/>
    </source>
</evidence>
<dbReference type="Proteomes" id="UP000708148">
    <property type="component" value="Unassembled WGS sequence"/>
</dbReference>
<sequence length="209" mass="22465">MDPAQGPAAVEQLASSHGDRLRNLLFQSEASSSSKAIVELLGFLNTRDEESRAHLEHVTWTSWARLGKALDGDTCRRNAILESACKAAGIQDRQAAPIQVSSQKGFDLVSLATRLPSIGSLLVLGDQVLEESKNVRILHSSAKGKGEDPTLQAGTDVEMPAQDNQTKQGRNSHDVHQTEQNRRVSSLMSQCFTTAQQGASFIVPGSCAS</sequence>
<keyword evidence="3" id="KW-1185">Reference proteome</keyword>